<evidence type="ECO:0000313" key="6">
    <source>
        <dbReference type="EMBL" id="PIT87571.1"/>
    </source>
</evidence>
<dbReference type="Pfam" id="PF13535">
    <property type="entry name" value="ATP-grasp_4"/>
    <property type="match status" value="1"/>
</dbReference>
<name>A0A2M6W468_9BACT</name>
<feature type="domain" description="ATP-grasp" evidence="5">
    <location>
        <begin position="122"/>
        <end position="332"/>
    </location>
</feature>
<keyword evidence="2 4" id="KW-0547">Nucleotide-binding</keyword>
<reference evidence="7" key="1">
    <citation type="submission" date="2017-09" db="EMBL/GenBank/DDBJ databases">
        <title>Depth-based differentiation of microbial function through sediment-hosted aquifers and enrichment of novel symbionts in the deep terrestrial subsurface.</title>
        <authorList>
            <person name="Probst A.J."/>
            <person name="Ladd B."/>
            <person name="Jarett J.K."/>
            <person name="Geller-Mcgrath D.E."/>
            <person name="Sieber C.M.K."/>
            <person name="Emerson J.B."/>
            <person name="Anantharaman K."/>
            <person name="Thomas B.C."/>
            <person name="Malmstrom R."/>
            <person name="Stieglmeier M."/>
            <person name="Klingl A."/>
            <person name="Woyke T."/>
            <person name="Ryan C.M."/>
            <person name="Banfield J.F."/>
        </authorList>
    </citation>
    <scope>NUCLEOTIDE SEQUENCE [LARGE SCALE GENOMIC DNA]</scope>
</reference>
<dbReference type="InterPro" id="IPR011761">
    <property type="entry name" value="ATP-grasp"/>
</dbReference>
<gene>
    <name evidence="6" type="ORF">COU31_02220</name>
</gene>
<comment type="caution">
    <text evidence="6">The sequence shown here is derived from an EMBL/GenBank/DDBJ whole genome shotgun (WGS) entry which is preliminary data.</text>
</comment>
<evidence type="ECO:0000259" key="5">
    <source>
        <dbReference type="PROSITE" id="PS50975"/>
    </source>
</evidence>
<evidence type="ECO:0000256" key="3">
    <source>
        <dbReference type="ARBA" id="ARBA00022840"/>
    </source>
</evidence>
<dbReference type="Proteomes" id="UP000231183">
    <property type="component" value="Unassembled WGS sequence"/>
</dbReference>
<keyword evidence="1" id="KW-0436">Ligase</keyword>
<dbReference type="Gene3D" id="3.30.470.20">
    <property type="entry name" value="ATP-grasp fold, B domain"/>
    <property type="match status" value="1"/>
</dbReference>
<dbReference type="SUPFAM" id="SSF56059">
    <property type="entry name" value="Glutathione synthetase ATP-binding domain-like"/>
    <property type="match status" value="1"/>
</dbReference>
<evidence type="ECO:0000256" key="1">
    <source>
        <dbReference type="ARBA" id="ARBA00022598"/>
    </source>
</evidence>
<organism evidence="6 7">
    <name type="scientific">Candidatus Magasanikbacteria bacterium CG10_big_fil_rev_8_21_14_0_10_40_10</name>
    <dbReference type="NCBI Taxonomy" id="1974648"/>
    <lineage>
        <taxon>Bacteria</taxon>
        <taxon>Candidatus Magasanikiibacteriota</taxon>
    </lineage>
</organism>
<evidence type="ECO:0000256" key="4">
    <source>
        <dbReference type="PROSITE-ProRule" id="PRU00409"/>
    </source>
</evidence>
<dbReference type="AlphaFoldDB" id="A0A2M6W468"/>
<dbReference type="GO" id="GO:0005524">
    <property type="term" value="F:ATP binding"/>
    <property type="evidence" value="ECO:0007669"/>
    <property type="project" value="UniProtKB-UniRule"/>
</dbReference>
<dbReference type="GO" id="GO:0046872">
    <property type="term" value="F:metal ion binding"/>
    <property type="evidence" value="ECO:0007669"/>
    <property type="project" value="InterPro"/>
</dbReference>
<keyword evidence="3 4" id="KW-0067">ATP-binding</keyword>
<dbReference type="PROSITE" id="PS50975">
    <property type="entry name" value="ATP_GRASP"/>
    <property type="match status" value="1"/>
</dbReference>
<proteinExistence type="predicted"/>
<evidence type="ECO:0000256" key="2">
    <source>
        <dbReference type="ARBA" id="ARBA00022741"/>
    </source>
</evidence>
<dbReference type="EMBL" id="PFBX01000020">
    <property type="protein sequence ID" value="PIT87571.1"/>
    <property type="molecule type" value="Genomic_DNA"/>
</dbReference>
<dbReference type="InterPro" id="IPR052032">
    <property type="entry name" value="ATP-dep_AA_Ligase"/>
</dbReference>
<evidence type="ECO:0000313" key="7">
    <source>
        <dbReference type="Proteomes" id="UP000231183"/>
    </source>
</evidence>
<sequence>MEKKDIILFVNNVDKATCQSLLKYARQRKLSFKIAIIKDNTKKDWEKKTSILRADIVIGVNPDKPLKIVEALRPYQERFLAITCRGEGNIGLFSKIIPHLPYLRTPSVESLNWSTDKLAMRQRFYAYDKTITPRFMVATDSRLSTIREIKKKIGFPLVIKPANLASSLLVSICFHEQELVESLKKTFRKITKVYKDNAREIEPKILAEEFMEGGMYSIDGYVTSRGRVYFCPMAHVKTGRAIGFDDFFGYQCLIPTALKKSSIQTAQDTTAKAIRALGLRSTTVHVELMRAEGDKWKVIEVGPRKGGFRSKLYQMAYGIDHNLNDVLIRIPNKPIISKKLKGYAVLLKFFAKNEGTLANLKGINSIKKIHSFVEWQINKKIGDKCLYAKNGGNSVCNLYLFNKNRSDLLADIRRAEKFIEIKTEK</sequence>
<accession>A0A2M6W468</accession>
<protein>
    <recommendedName>
        <fullName evidence="5">ATP-grasp domain-containing protein</fullName>
    </recommendedName>
</protein>
<dbReference type="PANTHER" id="PTHR43585:SF2">
    <property type="entry name" value="ATP-GRASP ENZYME FSQD"/>
    <property type="match status" value="1"/>
</dbReference>
<dbReference type="GO" id="GO:0016874">
    <property type="term" value="F:ligase activity"/>
    <property type="evidence" value="ECO:0007669"/>
    <property type="project" value="UniProtKB-KW"/>
</dbReference>
<dbReference type="PANTHER" id="PTHR43585">
    <property type="entry name" value="FUMIPYRROLE BIOSYNTHESIS PROTEIN C"/>
    <property type="match status" value="1"/>
</dbReference>